<proteinExistence type="predicted"/>
<dbReference type="NCBIfam" id="NF033546">
    <property type="entry name" value="transpos_IS21"/>
    <property type="match status" value="1"/>
</dbReference>
<dbReference type="AlphaFoldDB" id="A0A7M2Y826"/>
<dbReference type="PANTHER" id="PTHR35004:SF8">
    <property type="entry name" value="TRANSPOSASE RV3428C-RELATED"/>
    <property type="match status" value="1"/>
</dbReference>
<dbReference type="GO" id="GO:0015074">
    <property type="term" value="P:DNA integration"/>
    <property type="evidence" value="ECO:0007669"/>
    <property type="project" value="InterPro"/>
</dbReference>
<dbReference type="InterPro" id="IPR001584">
    <property type="entry name" value="Integrase_cat-core"/>
</dbReference>
<evidence type="ECO:0000313" key="2">
    <source>
        <dbReference type="EMBL" id="QOW10417.1"/>
    </source>
</evidence>
<dbReference type="Proteomes" id="UP000594195">
    <property type="component" value="Chromosome"/>
</dbReference>
<dbReference type="PANTHER" id="PTHR35004">
    <property type="entry name" value="TRANSPOSASE RV3428C-RELATED"/>
    <property type="match status" value="1"/>
</dbReference>
<evidence type="ECO:0000259" key="1">
    <source>
        <dbReference type="PROSITE" id="PS50994"/>
    </source>
</evidence>
<name>A0A7M2Y826_9FLAO</name>
<feature type="domain" description="Integrase catalytic" evidence="1">
    <location>
        <begin position="135"/>
        <end position="335"/>
    </location>
</feature>
<accession>A0A7M2Y826</accession>
<organism evidence="2 3">
    <name type="scientific">Kaistella flava</name>
    <name type="common">ex Peng et al. 2021</name>
    <dbReference type="NCBI Taxonomy" id="2038776"/>
    <lineage>
        <taxon>Bacteria</taxon>
        <taxon>Pseudomonadati</taxon>
        <taxon>Bacteroidota</taxon>
        <taxon>Flavobacteriia</taxon>
        <taxon>Flavobacteriales</taxon>
        <taxon>Weeksellaceae</taxon>
        <taxon>Chryseobacterium group</taxon>
        <taxon>Kaistella</taxon>
    </lineage>
</organism>
<dbReference type="InterPro" id="IPR054353">
    <property type="entry name" value="IstA-like_C"/>
</dbReference>
<dbReference type="KEGG" id="kfa:Q73A0000_08575"/>
<keyword evidence="3" id="KW-1185">Reference proteome</keyword>
<protein>
    <submittedName>
        <fullName evidence="2">IS21 family transposase</fullName>
    </submittedName>
</protein>
<dbReference type="PROSITE" id="PS50994">
    <property type="entry name" value="INTEGRASE"/>
    <property type="match status" value="1"/>
</dbReference>
<reference evidence="2 3" key="1">
    <citation type="submission" date="2019-05" db="EMBL/GenBank/DDBJ databases">
        <title>Chryseobacterium sp. isolated from King George Island, maritime Antarctica.</title>
        <authorList>
            <person name="Peng X."/>
        </authorList>
    </citation>
    <scope>NUCLEOTIDE SEQUENCE [LARGE SCALE GENOMIC DNA]</scope>
    <source>
        <strain evidence="2 3">7-3A</strain>
    </source>
</reference>
<dbReference type="EMBL" id="CP040442">
    <property type="protein sequence ID" value="QOW10417.1"/>
    <property type="molecule type" value="Genomic_DNA"/>
</dbReference>
<dbReference type="Pfam" id="PF22483">
    <property type="entry name" value="Mu-transpos_C_2"/>
    <property type="match status" value="1"/>
</dbReference>
<gene>
    <name evidence="2" type="ORF">Q73A0000_08575</name>
</gene>
<evidence type="ECO:0000313" key="3">
    <source>
        <dbReference type="Proteomes" id="UP000594195"/>
    </source>
</evidence>
<sequence length="519" mass="59928">MANKSIGSIMIREIIRLKDNGLSNNQISKSLGKSRTTIIKYLCLIEKSGICFKELLELEGEELSELFEVPNELDLLNRDQIHKDLYSIFPYIEKELKRVGVTRQILWTEYKTKHPQGVMYSQFCEHYNKWNRKSEGYMPTTHKAGEKLFIDYAGKKLHIIDKDTGEIKPVEVFVATLGASQYTYVEASFSQQIPDFIGSVQNCLHYLGGVPACIIPDNLKSAVTKSHRYEPHVNEQFACFASHYDTSIMPARALKPKDKSLVEGAVNITYTRIYAALRDKEFYSIAELNVAIKKLLLTYNQTPFQKKHSSRTSLFLEIEKDALKSLPMEKYELRDYKIATVQKNCHAYYSADKNYYSVPNAYIGKKVKLVLTQSVVEIYHNQARIALHPRSRKAYDYVTIKEHMPVNHTYNSDWSSEFFISWAQKIGNHTKEYIEKILDKKQYPEQSYKSCMGILSMESKIGKQRLDNACKRALSYDAISYNSIKNILERGLDKEEEQADLFNVSISNHDNIRGSKYYA</sequence>